<dbReference type="EMBL" id="JBHMEZ010000011">
    <property type="protein sequence ID" value="MFB9053294.1"/>
    <property type="molecule type" value="Genomic_DNA"/>
</dbReference>
<dbReference type="InterPro" id="IPR009000">
    <property type="entry name" value="Transl_B-barrel_sf"/>
</dbReference>
<dbReference type="InterPro" id="IPR000795">
    <property type="entry name" value="T_Tr_GTP-bd_dom"/>
</dbReference>
<name>A0ABV5F1J1_9FLAO</name>
<dbReference type="SUPFAM" id="SSF50447">
    <property type="entry name" value="Translation proteins"/>
    <property type="match status" value="2"/>
</dbReference>
<feature type="compositionally biased region" description="Basic and acidic residues" evidence="9">
    <location>
        <begin position="350"/>
        <end position="372"/>
    </location>
</feature>
<feature type="compositionally biased region" description="Basic and acidic residues" evidence="9">
    <location>
        <begin position="163"/>
        <end position="205"/>
    </location>
</feature>
<evidence type="ECO:0000256" key="1">
    <source>
        <dbReference type="ARBA" id="ARBA00007733"/>
    </source>
</evidence>
<feature type="compositionally biased region" description="Basic and acidic residues" evidence="9">
    <location>
        <begin position="117"/>
        <end position="146"/>
    </location>
</feature>
<evidence type="ECO:0000256" key="7">
    <source>
        <dbReference type="HAMAP-Rule" id="MF_00100"/>
    </source>
</evidence>
<feature type="compositionally biased region" description="Basic residues" evidence="9">
    <location>
        <begin position="376"/>
        <end position="390"/>
    </location>
</feature>
<dbReference type="NCBIfam" id="TIGR00487">
    <property type="entry name" value="IF-2"/>
    <property type="match status" value="1"/>
</dbReference>
<comment type="function">
    <text evidence="7 8">One of the essential components for the initiation of protein synthesis. Protects formylmethionyl-tRNA from spontaneous hydrolysis and promotes its binding to the 30S ribosomal subunits. Also involved in the hydrolysis of GTP during the formation of the 70S ribosomal complex.</text>
</comment>
<feature type="compositionally biased region" description="Basic and acidic residues" evidence="9">
    <location>
        <begin position="391"/>
        <end position="403"/>
    </location>
</feature>
<dbReference type="InterPro" id="IPR053905">
    <property type="entry name" value="EF-G-like_DII"/>
</dbReference>
<keyword evidence="3 7" id="KW-0396">Initiation factor</keyword>
<dbReference type="PROSITE" id="PS01176">
    <property type="entry name" value="IF2"/>
    <property type="match status" value="1"/>
</dbReference>
<evidence type="ECO:0000256" key="5">
    <source>
        <dbReference type="ARBA" id="ARBA00022917"/>
    </source>
</evidence>
<evidence type="ECO:0000256" key="8">
    <source>
        <dbReference type="RuleBase" id="RU000644"/>
    </source>
</evidence>
<keyword evidence="7" id="KW-0963">Cytoplasm</keyword>
<evidence type="ECO:0000313" key="12">
    <source>
        <dbReference type="Proteomes" id="UP001589605"/>
    </source>
</evidence>
<dbReference type="InterPro" id="IPR000178">
    <property type="entry name" value="TF_IF2_bacterial-like"/>
</dbReference>
<dbReference type="RefSeq" id="WP_382382469.1">
    <property type="nucleotide sequence ID" value="NZ_JBHMEZ010000011.1"/>
</dbReference>
<comment type="similarity">
    <text evidence="1 7 8">Belongs to the TRAFAC class translation factor GTPase superfamily. Classic translation factor GTPase family. IF-2 subfamily.</text>
</comment>
<dbReference type="Pfam" id="PF04760">
    <property type="entry name" value="IF2_N"/>
    <property type="match status" value="1"/>
</dbReference>
<dbReference type="CDD" id="cd03692">
    <property type="entry name" value="mtIF2_IVc"/>
    <property type="match status" value="1"/>
</dbReference>
<dbReference type="Gene3D" id="2.40.30.10">
    <property type="entry name" value="Translation factors"/>
    <property type="match status" value="2"/>
</dbReference>
<dbReference type="Pfam" id="PF22042">
    <property type="entry name" value="EF-G_D2"/>
    <property type="match status" value="1"/>
</dbReference>
<evidence type="ECO:0000256" key="4">
    <source>
        <dbReference type="ARBA" id="ARBA00022741"/>
    </source>
</evidence>
<gene>
    <name evidence="7 11" type="primary">infB</name>
    <name evidence="11" type="ORF">ACFFVB_09410</name>
</gene>
<dbReference type="SUPFAM" id="SSF52540">
    <property type="entry name" value="P-loop containing nucleoside triphosphate hydrolases"/>
    <property type="match status" value="1"/>
</dbReference>
<dbReference type="HAMAP" id="MF_00100_B">
    <property type="entry name" value="IF_2_B"/>
    <property type="match status" value="1"/>
</dbReference>
<feature type="domain" description="Tr-type G" evidence="10">
    <location>
        <begin position="487"/>
        <end position="657"/>
    </location>
</feature>
<evidence type="ECO:0000256" key="6">
    <source>
        <dbReference type="ARBA" id="ARBA00023134"/>
    </source>
</evidence>
<evidence type="ECO:0000256" key="3">
    <source>
        <dbReference type="ARBA" id="ARBA00022540"/>
    </source>
</evidence>
<protein>
    <recommendedName>
        <fullName evidence="2 7">Translation initiation factor IF-2</fullName>
    </recommendedName>
</protein>
<dbReference type="Gene3D" id="3.40.50.10050">
    <property type="entry name" value="Translation initiation factor IF- 2, domain 3"/>
    <property type="match status" value="1"/>
</dbReference>
<dbReference type="CDD" id="cd01887">
    <property type="entry name" value="IF2_eIF5B"/>
    <property type="match status" value="1"/>
</dbReference>
<proteinExistence type="inferred from homology"/>
<evidence type="ECO:0000256" key="2">
    <source>
        <dbReference type="ARBA" id="ARBA00020675"/>
    </source>
</evidence>
<dbReference type="InterPro" id="IPR044145">
    <property type="entry name" value="IF2_II"/>
</dbReference>
<dbReference type="InterPro" id="IPR027417">
    <property type="entry name" value="P-loop_NTPase"/>
</dbReference>
<dbReference type="InterPro" id="IPR015760">
    <property type="entry name" value="TIF_IF2"/>
</dbReference>
<sequence>MAETIRLNKVLRELNISIDRAVDFLESKGMEIDKRPTTKITQEVYNVLSGEFQTDANKKVASQEVSEAKLKEKEALREQRERELEAKQKEEAKKEEARKEQEVVKAKSTLSGPKQVGKIDLDPKPKQVSKPVEKKEEPVQPKAEDVKPEVVAPKVEAVKAEVKDVKVEEKPVVKAEAIPEKKEEKPVVKQEEAKVQDTPKVEHKPKPVTPPSKPAKSTPPPTTPKPVQEVKKIETPKPSVPVKKEEPKAEEEKPVDERIETKYTKLSGPKIAGEKIDLSQFNKPKKKPVVKPGDNAAANKRKRRRISKPGDNKSTPAKPGGTAGGPGRQVRPSTYKGKRPGGPGQARRPIVKEEPSEADVQKQVRETLEKLQGKSSKGKGAKYRRDKRDHHREQSQKDLDQQEVESKILKVTEFVTASEVATMMDVQVTQIISACMSLGMMVTMNQRLDAETLSIVADEFGYQVEFVTSDLEDNIEIVEDKPEDLIERAPIVTVMGHVDHGKTSLLDYIRKENVIAGESGGITQHIGAYGVQLEGGQKIAFLDTPGHEAFTAMRARGAQVTDLAIIVVAADDDIMPQTKEAIAHAQAANVPIIFAINKIDRPAANPERIKERLAQMNLLVEDWGGKIQSHDISAKVGTGVKELLEKVLLEAELLELKANPNKFASGTVVEAFLDKGRGYISTILVQAGTLKIGDYVLAGKNSGKIKAMHDERGNEVKQAGPSTPVSILGLDGAPQAGDKFNVFEDEREAKRIATKRTQLQREQSVRTQRHITLDEIGRRIALGDFQELNIILKGDVDGSVEALTDSFQKLSTEEIQVNIIHKGVGAITESDVLLASASDAIIIGFNVRPMGNARTMADKEEIDIRTYSIIYDAINDLKDAMEGMLSPELKEEITGTAEIREIFKVSKIGSIAGCMVTSGKIVRTNGIRLIRDGVVVYTGELTSLKRFKDDAKEVAKGYDCGMQIKNYNDIKEGDVIESFHEVEIKKKLK</sequence>
<evidence type="ECO:0000259" key="10">
    <source>
        <dbReference type="PROSITE" id="PS51722"/>
    </source>
</evidence>
<comment type="caution">
    <text evidence="7">Lacks conserved residue(s) required for the propagation of feature annotation.</text>
</comment>
<keyword evidence="6 7" id="KW-0342">GTP-binding</keyword>
<dbReference type="Pfam" id="PF00009">
    <property type="entry name" value="GTP_EFTU"/>
    <property type="match status" value="1"/>
</dbReference>
<dbReference type="InterPro" id="IPR005225">
    <property type="entry name" value="Small_GTP-bd"/>
</dbReference>
<feature type="region of interest" description="Disordered" evidence="9">
    <location>
        <begin position="80"/>
        <end position="146"/>
    </location>
</feature>
<dbReference type="SUPFAM" id="SSF52156">
    <property type="entry name" value="Initiation factor IF2/eIF5b, domain 3"/>
    <property type="match status" value="1"/>
</dbReference>
<feature type="binding site" evidence="7">
    <location>
        <begin position="496"/>
        <end position="503"/>
    </location>
    <ligand>
        <name>GTP</name>
        <dbReference type="ChEBI" id="CHEBI:37565"/>
    </ligand>
</feature>
<dbReference type="CDD" id="cd03702">
    <property type="entry name" value="IF2_mtIF2_II"/>
    <property type="match status" value="1"/>
</dbReference>
<dbReference type="NCBIfam" id="TIGR00231">
    <property type="entry name" value="small_GTP"/>
    <property type="match status" value="1"/>
</dbReference>
<organism evidence="11 12">
    <name type="scientific">Formosa undariae</name>
    <dbReference type="NCBI Taxonomy" id="1325436"/>
    <lineage>
        <taxon>Bacteria</taxon>
        <taxon>Pseudomonadati</taxon>
        <taxon>Bacteroidota</taxon>
        <taxon>Flavobacteriia</taxon>
        <taxon>Flavobacteriales</taxon>
        <taxon>Flavobacteriaceae</taxon>
        <taxon>Formosa</taxon>
    </lineage>
</organism>
<dbReference type="GO" id="GO:0003743">
    <property type="term" value="F:translation initiation factor activity"/>
    <property type="evidence" value="ECO:0007669"/>
    <property type="project" value="UniProtKB-KW"/>
</dbReference>
<evidence type="ECO:0000256" key="9">
    <source>
        <dbReference type="SAM" id="MobiDB-lite"/>
    </source>
</evidence>
<keyword evidence="12" id="KW-1185">Reference proteome</keyword>
<dbReference type="PANTHER" id="PTHR43381">
    <property type="entry name" value="TRANSLATION INITIATION FACTOR IF-2-RELATED"/>
    <property type="match status" value="1"/>
</dbReference>
<dbReference type="PROSITE" id="PS51722">
    <property type="entry name" value="G_TR_2"/>
    <property type="match status" value="1"/>
</dbReference>
<feature type="region of interest" description="Disordered" evidence="9">
    <location>
        <begin position="163"/>
        <end position="403"/>
    </location>
</feature>
<feature type="binding site" evidence="7">
    <location>
        <begin position="543"/>
        <end position="547"/>
    </location>
    <ligand>
        <name>GTP</name>
        <dbReference type="ChEBI" id="CHEBI:37565"/>
    </ligand>
</feature>
<comment type="subcellular location">
    <subcellularLocation>
        <location evidence="7">Cytoplasm</location>
    </subcellularLocation>
</comment>
<dbReference type="Proteomes" id="UP001589605">
    <property type="component" value="Unassembled WGS sequence"/>
</dbReference>
<dbReference type="InterPro" id="IPR036925">
    <property type="entry name" value="TIF_IF2_dom3_sf"/>
</dbReference>
<accession>A0ABV5F1J1</accession>
<dbReference type="InterPro" id="IPR023115">
    <property type="entry name" value="TIF_IF2_dom3"/>
</dbReference>
<dbReference type="Pfam" id="PF11987">
    <property type="entry name" value="IF-2"/>
    <property type="match status" value="1"/>
</dbReference>
<feature type="compositionally biased region" description="Basic and acidic residues" evidence="9">
    <location>
        <begin position="242"/>
        <end position="263"/>
    </location>
</feature>
<feature type="binding site" evidence="7">
    <location>
        <begin position="597"/>
        <end position="600"/>
    </location>
    <ligand>
        <name>GTP</name>
        <dbReference type="ChEBI" id="CHEBI:37565"/>
    </ligand>
</feature>
<reference evidence="11 12" key="1">
    <citation type="submission" date="2024-09" db="EMBL/GenBank/DDBJ databases">
        <authorList>
            <person name="Sun Q."/>
            <person name="Mori K."/>
        </authorList>
    </citation>
    <scope>NUCLEOTIDE SEQUENCE [LARGE SCALE GENOMIC DNA]</scope>
    <source>
        <strain evidence="11 12">CECT 8286</strain>
    </source>
</reference>
<feature type="compositionally biased region" description="Basic and acidic residues" evidence="9">
    <location>
        <begin position="80"/>
        <end position="105"/>
    </location>
</feature>
<dbReference type="Gene3D" id="3.40.50.300">
    <property type="entry name" value="P-loop containing nucleotide triphosphate hydrolases"/>
    <property type="match status" value="1"/>
</dbReference>
<evidence type="ECO:0000313" key="11">
    <source>
        <dbReference type="EMBL" id="MFB9053294.1"/>
    </source>
</evidence>
<keyword evidence="4 7" id="KW-0547">Nucleotide-binding</keyword>
<keyword evidence="5 7" id="KW-0648">Protein biosynthesis</keyword>
<feature type="compositionally biased region" description="Pro residues" evidence="9">
    <location>
        <begin position="207"/>
        <end position="224"/>
    </location>
</feature>
<comment type="caution">
    <text evidence="11">The sequence shown here is derived from an EMBL/GenBank/DDBJ whole genome shotgun (WGS) entry which is preliminary data.</text>
</comment>
<dbReference type="InterPro" id="IPR006847">
    <property type="entry name" value="IF2_N"/>
</dbReference>
<dbReference type="PANTHER" id="PTHR43381:SF5">
    <property type="entry name" value="TR-TYPE G DOMAIN-CONTAINING PROTEIN"/>
    <property type="match status" value="1"/>
</dbReference>